<evidence type="ECO:0000256" key="2">
    <source>
        <dbReference type="SAM" id="MobiDB-lite"/>
    </source>
</evidence>
<keyword evidence="1" id="KW-0175">Coiled coil</keyword>
<accession>A0A6L2N3P3</accession>
<feature type="coiled-coil region" evidence="1">
    <location>
        <begin position="283"/>
        <end position="310"/>
    </location>
</feature>
<dbReference type="EMBL" id="BKCJ010008134">
    <property type="protein sequence ID" value="GEU80733.1"/>
    <property type="molecule type" value="Genomic_DNA"/>
</dbReference>
<evidence type="ECO:0000313" key="3">
    <source>
        <dbReference type="EMBL" id="GEU80733.1"/>
    </source>
</evidence>
<feature type="region of interest" description="Disordered" evidence="2">
    <location>
        <begin position="48"/>
        <end position="73"/>
    </location>
</feature>
<protein>
    <recommendedName>
        <fullName evidence="4">Transposase (Putative), gypsy type</fullName>
    </recommendedName>
</protein>
<comment type="caution">
    <text evidence="3">The sequence shown here is derived from an EMBL/GenBank/DDBJ whole genome shotgun (WGS) entry which is preliminary data.</text>
</comment>
<proteinExistence type="predicted"/>
<evidence type="ECO:0008006" key="4">
    <source>
        <dbReference type="Google" id="ProtNLM"/>
    </source>
</evidence>
<organism evidence="3">
    <name type="scientific">Tanacetum cinerariifolium</name>
    <name type="common">Dalmatian daisy</name>
    <name type="synonym">Chrysanthemum cinerariifolium</name>
    <dbReference type="NCBI Taxonomy" id="118510"/>
    <lineage>
        <taxon>Eukaryota</taxon>
        <taxon>Viridiplantae</taxon>
        <taxon>Streptophyta</taxon>
        <taxon>Embryophyta</taxon>
        <taxon>Tracheophyta</taxon>
        <taxon>Spermatophyta</taxon>
        <taxon>Magnoliopsida</taxon>
        <taxon>eudicotyledons</taxon>
        <taxon>Gunneridae</taxon>
        <taxon>Pentapetalae</taxon>
        <taxon>asterids</taxon>
        <taxon>campanulids</taxon>
        <taxon>Asterales</taxon>
        <taxon>Asteraceae</taxon>
        <taxon>Asteroideae</taxon>
        <taxon>Anthemideae</taxon>
        <taxon>Anthemidinae</taxon>
        <taxon>Tanacetum</taxon>
    </lineage>
</organism>
<feature type="compositionally biased region" description="Low complexity" evidence="2">
    <location>
        <begin position="716"/>
        <end position="730"/>
    </location>
</feature>
<dbReference type="AlphaFoldDB" id="A0A6L2N3P3"/>
<feature type="region of interest" description="Disordered" evidence="2">
    <location>
        <begin position="714"/>
        <end position="742"/>
    </location>
</feature>
<evidence type="ECO:0000256" key="1">
    <source>
        <dbReference type="SAM" id="Coils"/>
    </source>
</evidence>
<name>A0A6L2N3P3_TANCI</name>
<reference evidence="3" key="1">
    <citation type="journal article" date="2019" name="Sci. Rep.">
        <title>Draft genome of Tanacetum cinerariifolium, the natural source of mosquito coil.</title>
        <authorList>
            <person name="Yamashiro T."/>
            <person name="Shiraishi A."/>
            <person name="Satake H."/>
            <person name="Nakayama K."/>
        </authorList>
    </citation>
    <scope>NUCLEOTIDE SEQUENCE</scope>
</reference>
<gene>
    <name evidence="3" type="ORF">Tci_052711</name>
</gene>
<sequence length="886" mass="95487">MDLFAFIHHGDPTMVRIGEKQIEAGQTLLLDSTKGCVVSLAVGDDQARPSVSVGHGDHNDDVDNVGTHDLNEESDDVELKDQIKEGVHVVQAEGVNILADDEIQAIVVDKPKGTRRKRKAASGASGSVLPLKKLKEYHGTSSDVGSSTAGKSLAALQDLLDRSNLAAEVGVTAAATVPFVTSYVTLTLEHKGNVEVSIARAGTGPAIQSLFANSASPSAAGLDTAGPSDPYDICSKWNLINNSSLDDPYVATCLSVEVKLRSEHNLRERKMFERKCARQIDLLKEKDAKIANLKARLTLKEAEAAEAIRLRGQVSIIESAEASRVGELSSLKEQDSILKEEKGVLDGKKDNLTNQVSLLETTCSGLRDQTGLVAGIDHGKAGRGLADVAAYDPSAKTKYVSAVLAFRKLDFDFLVVLESQKDASIVDIMDHFRLEGPFAETPEISQLQPSHEHLLLRVHRTKDNVVIGETSLFESLDAVHARVQKVKKGASSHCLSIYDAMGPLVNPLSFENLVGEVSTSGVPITVTVTTALSTTFAHTSSVPCISVADYGMLDVEHHPEASPFPKVIFEQETLEISLKHPATTSVPYVSENEVSPLLDLIMVRLLFALFTKPLACGCLTDASFASIHFVNWSMDTIKILTLSDLSGKDGELGNLGILISLSLRLYAWLASAIKALYSASLLVSSNWNLRAQVNFVPFGFVSIRPALEPSTQDVQSVNSIHGSRSSSSTSMGVPRESSSGRSTMKSAKIFPLIDILGTANEIYWHLLPFSFGHQNCAHGFSGCYESIESHSSLCISIRHFGDGKPRTASTLSGQTFIPLVFTLYPRNMPSSIPKRTSFSDVQPMLHNVLRNPSYVLSPETIVHSSGIILLLCSVSIPSGTGNFNIP</sequence>